<evidence type="ECO:0000313" key="2">
    <source>
        <dbReference type="EMBL" id="KZS14046.1"/>
    </source>
</evidence>
<evidence type="ECO:0000256" key="1">
    <source>
        <dbReference type="SAM" id="MobiDB-lite"/>
    </source>
</evidence>
<proteinExistence type="predicted"/>
<dbReference type="Proteomes" id="UP000076858">
    <property type="component" value="Unassembled WGS sequence"/>
</dbReference>
<organism evidence="2 3">
    <name type="scientific">Daphnia magna</name>
    <dbReference type="NCBI Taxonomy" id="35525"/>
    <lineage>
        <taxon>Eukaryota</taxon>
        <taxon>Metazoa</taxon>
        <taxon>Ecdysozoa</taxon>
        <taxon>Arthropoda</taxon>
        <taxon>Crustacea</taxon>
        <taxon>Branchiopoda</taxon>
        <taxon>Diplostraca</taxon>
        <taxon>Cladocera</taxon>
        <taxon>Anomopoda</taxon>
        <taxon>Daphniidae</taxon>
        <taxon>Daphnia</taxon>
    </lineage>
</organism>
<comment type="caution">
    <text evidence="2">The sequence shown here is derived from an EMBL/GenBank/DDBJ whole genome shotgun (WGS) entry which is preliminary data.</text>
</comment>
<accession>A0A164XB98</accession>
<dbReference type="AlphaFoldDB" id="A0A164XB98"/>
<dbReference type="EMBL" id="LRGB01001005">
    <property type="protein sequence ID" value="KZS14046.1"/>
    <property type="molecule type" value="Genomic_DNA"/>
</dbReference>
<reference evidence="2 3" key="1">
    <citation type="submission" date="2016-03" db="EMBL/GenBank/DDBJ databases">
        <title>EvidentialGene: Evidence-directed Construction of Genes on Genomes.</title>
        <authorList>
            <person name="Gilbert D.G."/>
            <person name="Choi J.-H."/>
            <person name="Mockaitis K."/>
            <person name="Colbourne J."/>
            <person name="Pfrender M."/>
        </authorList>
    </citation>
    <scope>NUCLEOTIDE SEQUENCE [LARGE SCALE GENOMIC DNA]</scope>
    <source>
        <strain evidence="2 3">Xinb3</strain>
        <tissue evidence="2">Complete organism</tissue>
    </source>
</reference>
<keyword evidence="3" id="KW-1185">Reference proteome</keyword>
<gene>
    <name evidence="2" type="ORF">APZ42_020679</name>
</gene>
<protein>
    <submittedName>
        <fullName evidence="2">Uncharacterized protein</fullName>
    </submittedName>
</protein>
<feature type="region of interest" description="Disordered" evidence="1">
    <location>
        <begin position="1"/>
        <end position="22"/>
    </location>
</feature>
<sequence length="112" mass="12622">MEKTKQYTSSHAAKHNMNVEREGGAWPLERKFPDVQRNISSSARGFFFFCPSKSQYIISAGDTPSFQAFTMLDAFYRAEQEGERKTFLRPTCLEKPASELMDVTAGNGLVCV</sequence>
<name>A0A164XB98_9CRUS</name>
<evidence type="ECO:0000313" key="3">
    <source>
        <dbReference type="Proteomes" id="UP000076858"/>
    </source>
</evidence>
<feature type="compositionally biased region" description="Polar residues" evidence="1">
    <location>
        <begin position="1"/>
        <end position="11"/>
    </location>
</feature>